<dbReference type="STRING" id="1176198.SAMN05444716_1234"/>
<keyword evidence="2" id="KW-1185">Reference proteome</keyword>
<dbReference type="Proteomes" id="UP000198873">
    <property type="component" value="Unassembled WGS sequence"/>
</dbReference>
<evidence type="ECO:0008006" key="3">
    <source>
        <dbReference type="Google" id="ProtNLM"/>
    </source>
</evidence>
<dbReference type="RefSeq" id="WP_139275251.1">
    <property type="nucleotide sequence ID" value="NZ_FPAB01000023.1"/>
</dbReference>
<gene>
    <name evidence="1" type="ORF">SAMN05444716_1234</name>
</gene>
<evidence type="ECO:0000313" key="2">
    <source>
        <dbReference type="Proteomes" id="UP000198873"/>
    </source>
</evidence>
<protein>
    <recommendedName>
        <fullName evidence="3">HicB family protein</fullName>
    </recommendedName>
</protein>
<sequence>MPTTPSSTVTVHVSLTPGGLWRVTALDVLLPGVRVTARRSLAQLERAARAAIATHRGVDPDAITITLEISTGDADLDADIEQARALRELAADVEAKARAAALPPARRLRDAGVSVRDAGRLLGYSGAAISVMTSTTPQPGDAP</sequence>
<proteinExistence type="predicted"/>
<dbReference type="EMBL" id="FPAB01000023">
    <property type="protein sequence ID" value="SFT24072.1"/>
    <property type="molecule type" value="Genomic_DNA"/>
</dbReference>
<organism evidence="1 2">
    <name type="scientific">Streptomyces harbinensis</name>
    <dbReference type="NCBI Taxonomy" id="1176198"/>
    <lineage>
        <taxon>Bacteria</taxon>
        <taxon>Bacillati</taxon>
        <taxon>Actinomycetota</taxon>
        <taxon>Actinomycetes</taxon>
        <taxon>Kitasatosporales</taxon>
        <taxon>Streptomycetaceae</taxon>
        <taxon>Streptomyces</taxon>
    </lineage>
</organism>
<accession>A0A1I6WDP3</accession>
<reference evidence="2" key="1">
    <citation type="submission" date="2016-10" db="EMBL/GenBank/DDBJ databases">
        <authorList>
            <person name="Varghese N."/>
            <person name="Submissions S."/>
        </authorList>
    </citation>
    <scope>NUCLEOTIDE SEQUENCE [LARGE SCALE GENOMIC DNA]</scope>
    <source>
        <strain evidence="2">CGMCC 4.7047</strain>
    </source>
</reference>
<name>A0A1I6WDP3_9ACTN</name>
<dbReference type="AlphaFoldDB" id="A0A1I6WDP3"/>
<evidence type="ECO:0000313" key="1">
    <source>
        <dbReference type="EMBL" id="SFT24072.1"/>
    </source>
</evidence>